<proteinExistence type="predicted"/>
<keyword evidence="2" id="KW-1185">Reference proteome</keyword>
<reference evidence="1 2" key="1">
    <citation type="submission" date="2021-01" db="EMBL/GenBank/DDBJ databases">
        <title>Genomic Encyclopedia of Type Strains, Phase IV (KMG-IV): sequencing the most valuable type-strain genomes for metagenomic binning, comparative biology and taxonomic classification.</title>
        <authorList>
            <person name="Goeker M."/>
        </authorList>
    </citation>
    <scope>NUCLEOTIDE SEQUENCE [LARGE SCALE GENOMIC DNA]</scope>
    <source>
        <strain evidence="1 2">DSM 104297</strain>
    </source>
</reference>
<dbReference type="InterPro" id="IPR028228">
    <property type="entry name" value="Imm53"/>
</dbReference>
<comment type="caution">
    <text evidence="1">The sequence shown here is derived from an EMBL/GenBank/DDBJ whole genome shotgun (WGS) entry which is preliminary data.</text>
</comment>
<accession>A0ABS2QUL6</accession>
<dbReference type="Proteomes" id="UP000809829">
    <property type="component" value="Unassembled WGS sequence"/>
</dbReference>
<evidence type="ECO:0000313" key="2">
    <source>
        <dbReference type="Proteomes" id="UP000809829"/>
    </source>
</evidence>
<dbReference type="EMBL" id="JAFBFC010000003">
    <property type="protein sequence ID" value="MBM7702983.1"/>
    <property type="molecule type" value="Genomic_DNA"/>
</dbReference>
<evidence type="ECO:0000313" key="1">
    <source>
        <dbReference type="EMBL" id="MBM7702983.1"/>
    </source>
</evidence>
<name>A0ABS2QUL6_9BACI</name>
<organism evidence="1 2">
    <name type="scientific">Priestia iocasae</name>
    <dbReference type="NCBI Taxonomy" id="2291674"/>
    <lineage>
        <taxon>Bacteria</taxon>
        <taxon>Bacillati</taxon>
        <taxon>Bacillota</taxon>
        <taxon>Bacilli</taxon>
        <taxon>Bacillales</taxon>
        <taxon>Bacillaceae</taxon>
        <taxon>Priestia</taxon>
    </lineage>
</organism>
<evidence type="ECO:0008006" key="3">
    <source>
        <dbReference type="Google" id="ProtNLM"/>
    </source>
</evidence>
<protein>
    <recommendedName>
        <fullName evidence="3">Rhodanese-related sulfurtransferase</fullName>
    </recommendedName>
</protein>
<dbReference type="Pfam" id="PF15580">
    <property type="entry name" value="Imm53"/>
    <property type="match status" value="1"/>
</dbReference>
<gene>
    <name evidence="1" type="ORF">JOC83_001830</name>
</gene>
<sequence>MRALKWIQKWYFEQCNGDWEHRYGIRIDTIDNPGWSVMISIEDTDLRDKPFDNIDIERTGTDWIYCKTDYDQERDGFHFVSFGGPENLEEILDVFKEWVER</sequence>
<dbReference type="RefSeq" id="WP_205186408.1">
    <property type="nucleotide sequence ID" value="NZ_JAFBFC010000003.1"/>
</dbReference>